<dbReference type="RefSeq" id="XP_024688846.1">
    <property type="nucleotide sequence ID" value="XM_024840557.1"/>
</dbReference>
<comment type="caution">
    <text evidence="2">The sequence shown here is derived from an EMBL/GenBank/DDBJ whole genome shotgun (WGS) entry which is preliminary data.</text>
</comment>
<keyword evidence="1" id="KW-0732">Signal</keyword>
<evidence type="ECO:0000256" key="1">
    <source>
        <dbReference type="SAM" id="SignalP"/>
    </source>
</evidence>
<organism evidence="2 3">
    <name type="scientific">Aspergillus campestris (strain IBT 28561)</name>
    <dbReference type="NCBI Taxonomy" id="1392248"/>
    <lineage>
        <taxon>Eukaryota</taxon>
        <taxon>Fungi</taxon>
        <taxon>Dikarya</taxon>
        <taxon>Ascomycota</taxon>
        <taxon>Pezizomycotina</taxon>
        <taxon>Eurotiomycetes</taxon>
        <taxon>Eurotiomycetidae</taxon>
        <taxon>Eurotiales</taxon>
        <taxon>Aspergillaceae</taxon>
        <taxon>Aspergillus</taxon>
        <taxon>Aspergillus subgen. Circumdati</taxon>
    </lineage>
</organism>
<dbReference type="EMBL" id="MSFM01000015">
    <property type="protein sequence ID" value="PKY00252.1"/>
    <property type="molecule type" value="Genomic_DNA"/>
</dbReference>
<sequence>MKFSFATIAFIAASLAASLPPSFTLVAEGGNTLLTDGTRESTSHPYPIGDQITYTSEDAPPFTWQNLYVVEGDIEPIGLTNPYSGAMPANASISGFGVNEQGYLTHEGNTKFGTLATTGDDKPIWWLGYSSGRFEGVPLWAKEFRM</sequence>
<reference evidence="2" key="1">
    <citation type="submission" date="2016-12" db="EMBL/GenBank/DDBJ databases">
        <title>The genomes of Aspergillus section Nigri reveals drivers in fungal speciation.</title>
        <authorList>
            <consortium name="DOE Joint Genome Institute"/>
            <person name="Vesth T.C."/>
            <person name="Nybo J."/>
            <person name="Theobald S."/>
            <person name="Brandl J."/>
            <person name="Frisvad J.C."/>
            <person name="Nielsen K.F."/>
            <person name="Lyhne E.K."/>
            <person name="Kogle M.E."/>
            <person name="Kuo A."/>
            <person name="Riley R."/>
            <person name="Clum A."/>
            <person name="Nolan M."/>
            <person name="Lipzen A."/>
            <person name="Salamov A."/>
            <person name="Henrissat B."/>
            <person name="Wiebenga A."/>
            <person name="De vries R.P."/>
            <person name="Grigoriev I.V."/>
            <person name="Mortensen U.H."/>
            <person name="Andersen M.R."/>
            <person name="Baker S.E."/>
        </authorList>
    </citation>
    <scope>NUCLEOTIDE SEQUENCE</scope>
    <source>
        <strain evidence="2">IBT 28561</strain>
    </source>
</reference>
<evidence type="ECO:0000313" key="2">
    <source>
        <dbReference type="EMBL" id="PKY00252.1"/>
    </source>
</evidence>
<protein>
    <submittedName>
        <fullName evidence="2">Uncharacterized protein</fullName>
    </submittedName>
</protein>
<keyword evidence="3" id="KW-1185">Reference proteome</keyword>
<name>A0A2I1CRJ7_ASPC2</name>
<dbReference type="OrthoDB" id="5430620at2759"/>
<dbReference type="Proteomes" id="UP000234254">
    <property type="component" value="Unassembled WGS sequence"/>
</dbReference>
<evidence type="ECO:0000313" key="3">
    <source>
        <dbReference type="Proteomes" id="UP000234254"/>
    </source>
</evidence>
<accession>A0A2I1CRJ7</accession>
<feature type="chain" id="PRO_5014180900" evidence="1">
    <location>
        <begin position="17"/>
        <end position="146"/>
    </location>
</feature>
<feature type="signal peptide" evidence="1">
    <location>
        <begin position="1"/>
        <end position="16"/>
    </location>
</feature>
<gene>
    <name evidence="2" type="ORF">P168DRAFT_322313</name>
</gene>
<dbReference type="AlphaFoldDB" id="A0A2I1CRJ7"/>
<proteinExistence type="predicted"/>
<dbReference type="VEuPathDB" id="FungiDB:P168DRAFT_322313"/>
<dbReference type="GeneID" id="36548081"/>